<dbReference type="AlphaFoldDB" id="A0AA88V082"/>
<dbReference type="Pfam" id="PF04195">
    <property type="entry name" value="Transposase_28"/>
    <property type="match status" value="1"/>
</dbReference>
<evidence type="ECO:0000313" key="4">
    <source>
        <dbReference type="EMBL" id="KAK2998868.1"/>
    </source>
</evidence>
<reference evidence="4" key="1">
    <citation type="submission" date="2022-12" db="EMBL/GenBank/DDBJ databases">
        <title>Draft genome assemblies for two species of Escallonia (Escalloniales).</title>
        <authorList>
            <person name="Chanderbali A."/>
            <person name="Dervinis C."/>
            <person name="Anghel I."/>
            <person name="Soltis D."/>
            <person name="Soltis P."/>
            <person name="Zapata F."/>
        </authorList>
    </citation>
    <scope>NUCLEOTIDE SEQUENCE</scope>
    <source>
        <strain evidence="4">UCBG64.0493</strain>
        <tissue evidence="4">Leaf</tissue>
    </source>
</reference>
<accession>A0AA88V082</accession>
<comment type="caution">
    <text evidence="4">The sequence shown here is derived from an EMBL/GenBank/DDBJ whole genome shotgun (WGS) entry which is preliminary data.</text>
</comment>
<dbReference type="InterPro" id="IPR007321">
    <property type="entry name" value="Transposase_28"/>
</dbReference>
<evidence type="ECO:0000259" key="3">
    <source>
        <dbReference type="Pfam" id="PF04195"/>
    </source>
</evidence>
<evidence type="ECO:0000313" key="5">
    <source>
        <dbReference type="Proteomes" id="UP001188597"/>
    </source>
</evidence>
<feature type="coiled-coil region" evidence="1">
    <location>
        <begin position="277"/>
        <end position="304"/>
    </location>
</feature>
<feature type="domain" description="Transposase (putative) gypsy type" evidence="3">
    <location>
        <begin position="42"/>
        <end position="87"/>
    </location>
</feature>
<sequence>MFAEDLLELIWEHPLFEGWYACLPSLQEPTNYGMKFESGIYEEQVKSGYRLPLHPFALRFFKHYHMSPGQLVPNGWKRLVGLIYLGELKSNKGWPSRYFFVGRLDKGKLSFDRDWNPYCKDFENPGKPTPNNLTKHILSHIKLRGGLSIDEPLSEQQLEWARIIPQKPVPSEASIPPPPATESVLLGVLYIGEEERKAAKHGVAPAPKKTRTTPPDRSPLIVERVSIDEDPIFRPRWTLRCDDIRMPDTQISEQHLVHGVLPRDKEMYGSGSEMLSRFEMARQIETLERRLEQVKKKAAEEAKEMFTQRFPDISLGDFVMHAMASPSGENVMPSEAGDAAASHPPEEGPSSDAPEP</sequence>
<keyword evidence="5" id="KW-1185">Reference proteome</keyword>
<protein>
    <recommendedName>
        <fullName evidence="3">Transposase (putative) gypsy type domain-containing protein</fullName>
    </recommendedName>
</protein>
<gene>
    <name evidence="4" type="ORF">RJ639_024359</name>
</gene>
<keyword evidence="1" id="KW-0175">Coiled coil</keyword>
<dbReference type="Proteomes" id="UP001188597">
    <property type="component" value="Unassembled WGS sequence"/>
</dbReference>
<evidence type="ECO:0000256" key="1">
    <source>
        <dbReference type="SAM" id="Coils"/>
    </source>
</evidence>
<proteinExistence type="predicted"/>
<name>A0AA88V082_9ASTE</name>
<organism evidence="4 5">
    <name type="scientific">Escallonia herrerae</name>
    <dbReference type="NCBI Taxonomy" id="1293975"/>
    <lineage>
        <taxon>Eukaryota</taxon>
        <taxon>Viridiplantae</taxon>
        <taxon>Streptophyta</taxon>
        <taxon>Embryophyta</taxon>
        <taxon>Tracheophyta</taxon>
        <taxon>Spermatophyta</taxon>
        <taxon>Magnoliopsida</taxon>
        <taxon>eudicotyledons</taxon>
        <taxon>Gunneridae</taxon>
        <taxon>Pentapetalae</taxon>
        <taxon>asterids</taxon>
        <taxon>campanulids</taxon>
        <taxon>Escalloniales</taxon>
        <taxon>Escalloniaceae</taxon>
        <taxon>Escallonia</taxon>
    </lineage>
</organism>
<evidence type="ECO:0000256" key="2">
    <source>
        <dbReference type="SAM" id="MobiDB-lite"/>
    </source>
</evidence>
<feature type="region of interest" description="Disordered" evidence="2">
    <location>
        <begin position="325"/>
        <end position="356"/>
    </location>
</feature>
<dbReference type="EMBL" id="JAVXUP010003468">
    <property type="protein sequence ID" value="KAK2998868.1"/>
    <property type="molecule type" value="Genomic_DNA"/>
</dbReference>